<dbReference type="Proteomes" id="UP000823401">
    <property type="component" value="Unassembled WGS sequence"/>
</dbReference>
<comment type="caution">
    <text evidence="1">The sequence shown here is derived from an EMBL/GenBank/DDBJ whole genome shotgun (WGS) entry which is preliminary data.</text>
</comment>
<evidence type="ECO:0000313" key="2">
    <source>
        <dbReference type="Proteomes" id="UP000823401"/>
    </source>
</evidence>
<proteinExistence type="predicted"/>
<organism evidence="1 2">
    <name type="scientific">Ruoffia tabacinasalis</name>
    <dbReference type="NCBI Taxonomy" id="87458"/>
    <lineage>
        <taxon>Bacteria</taxon>
        <taxon>Bacillati</taxon>
        <taxon>Bacillota</taxon>
        <taxon>Bacilli</taxon>
        <taxon>Lactobacillales</taxon>
        <taxon>Aerococcaceae</taxon>
        <taxon>Ruoffia</taxon>
    </lineage>
</organism>
<sequence>MEQERISKLISRQKEIYFEIQELNQQSFEIQEKLANYILEKETDSKKPSKKELLESLGFIVSSKYSHGTNMNIIEKDNVKSTIIFKKSKFHTSSNYNAWYTFKPDTTDIVDFVILEFYTLTNKPVYAVLSKALFSQIAEQTKSLPDGRFHVFLLGDDQKAMISDLNIDISETLNNFDILSQK</sequence>
<accession>A0ABS0LLD9</accession>
<evidence type="ECO:0000313" key="1">
    <source>
        <dbReference type="EMBL" id="MBG9979100.1"/>
    </source>
</evidence>
<gene>
    <name evidence="1" type="ORF">HYQ42_09925</name>
</gene>
<dbReference type="RefSeq" id="WP_197105135.1">
    <property type="nucleotide sequence ID" value="NZ_JACCEL010000028.1"/>
</dbReference>
<keyword evidence="2" id="KW-1185">Reference proteome</keyword>
<name>A0ABS0LLD9_9LACT</name>
<reference evidence="1 2" key="1">
    <citation type="submission" date="2020-07" db="EMBL/GenBank/DDBJ databases">
        <title>Facklamia lactis sp. nov., isolated from raw milk.</title>
        <authorList>
            <person name="Doll E.V."/>
            <person name="Huptas C."/>
            <person name="Staib L."/>
            <person name="Wenning M."/>
            <person name="Scherer S."/>
        </authorList>
    </citation>
    <scope>NUCLEOTIDE SEQUENCE [LARGE SCALE GENOMIC DNA]</scope>
    <source>
        <strain evidence="1 2">DSM 104272</strain>
    </source>
</reference>
<protein>
    <submittedName>
        <fullName evidence="1">Uncharacterized protein</fullName>
    </submittedName>
</protein>
<dbReference type="EMBL" id="JACCEL010000028">
    <property type="protein sequence ID" value="MBG9979100.1"/>
    <property type="molecule type" value="Genomic_DNA"/>
</dbReference>